<evidence type="ECO:0000256" key="1">
    <source>
        <dbReference type="SAM" id="Phobius"/>
    </source>
</evidence>
<dbReference type="SUPFAM" id="SSF109998">
    <property type="entry name" value="Triger factor/SurA peptide-binding domain-like"/>
    <property type="match status" value="1"/>
</dbReference>
<proteinExistence type="predicted"/>
<keyword evidence="1" id="KW-0472">Membrane</keyword>
<evidence type="ECO:0008006" key="4">
    <source>
        <dbReference type="Google" id="ProtNLM"/>
    </source>
</evidence>
<feature type="transmembrane region" description="Helical" evidence="1">
    <location>
        <begin position="7"/>
        <end position="30"/>
    </location>
</feature>
<dbReference type="Gene3D" id="1.10.4030.10">
    <property type="entry name" value="Porin chaperone SurA, peptide-binding domain"/>
    <property type="match status" value="1"/>
</dbReference>
<dbReference type="PANTHER" id="PTHR47245">
    <property type="entry name" value="PEPTIDYLPROLYL ISOMERASE"/>
    <property type="match status" value="1"/>
</dbReference>
<organism evidence="2 3">
    <name type="scientific">Candidatus Enterenecus faecium</name>
    <dbReference type="NCBI Taxonomy" id="2840780"/>
    <lineage>
        <taxon>Bacteria</taxon>
        <taxon>Bacillati</taxon>
        <taxon>Bacillota</taxon>
        <taxon>Clostridia</taxon>
        <taxon>Eubacteriales</taxon>
        <taxon>Candidatus Enterenecus</taxon>
    </lineage>
</organism>
<evidence type="ECO:0000313" key="3">
    <source>
        <dbReference type="Proteomes" id="UP000886879"/>
    </source>
</evidence>
<dbReference type="Proteomes" id="UP000886879">
    <property type="component" value="Unassembled WGS sequence"/>
</dbReference>
<keyword evidence="1" id="KW-1133">Transmembrane helix</keyword>
<dbReference type="InterPro" id="IPR027304">
    <property type="entry name" value="Trigger_fact/SurA_dom_sf"/>
</dbReference>
<name>A0A9D0YSW2_9FIRM</name>
<comment type="caution">
    <text evidence="2">The sequence shown here is derived from an EMBL/GenBank/DDBJ whole genome shotgun (WGS) entry which is preliminary data.</text>
</comment>
<dbReference type="EMBL" id="DVFO01000070">
    <property type="protein sequence ID" value="HIQ61332.1"/>
    <property type="molecule type" value="Genomic_DNA"/>
</dbReference>
<reference evidence="2" key="1">
    <citation type="submission" date="2020-10" db="EMBL/GenBank/DDBJ databases">
        <authorList>
            <person name="Gilroy R."/>
        </authorList>
    </citation>
    <scope>NUCLEOTIDE SEQUENCE</scope>
    <source>
        <strain evidence="2">ChiGjej2B2-12916</strain>
    </source>
</reference>
<dbReference type="AlphaFoldDB" id="A0A9D0YSW2"/>
<keyword evidence="1" id="KW-0812">Transmembrane</keyword>
<dbReference type="InterPro" id="IPR050245">
    <property type="entry name" value="PrsA_foldase"/>
</dbReference>
<gene>
    <name evidence="2" type="ORF">IAD31_07025</name>
</gene>
<dbReference type="PANTHER" id="PTHR47245:SF2">
    <property type="entry name" value="PEPTIDYL-PROLYL CIS-TRANS ISOMERASE HP_0175-RELATED"/>
    <property type="match status" value="1"/>
</dbReference>
<protein>
    <recommendedName>
        <fullName evidence="4">Peptidylprolyl isomerase</fullName>
    </recommendedName>
</protein>
<sequence>MPKSDRSIILFTVVCVVSLVAILLACILLPRQGGDPTPTSSLAPEEVVAEYKGQPILASQLAQWRESYRLTGAQPPSDPELLRQLVENLVLEEEATRRGLSATEGEIDDMVQSVKDSYELPDGKEILDNYCKNAGITLEQYFDQVREVAPSILARRKLETALGEEYCREHGLEYTTVNPPKELTEAVDQAVDKLIQAQADEIHYYLED</sequence>
<dbReference type="PROSITE" id="PS51257">
    <property type="entry name" value="PROKAR_LIPOPROTEIN"/>
    <property type="match status" value="1"/>
</dbReference>
<evidence type="ECO:0000313" key="2">
    <source>
        <dbReference type="EMBL" id="HIQ61332.1"/>
    </source>
</evidence>
<reference evidence="2" key="2">
    <citation type="journal article" date="2021" name="PeerJ">
        <title>Extensive microbial diversity within the chicken gut microbiome revealed by metagenomics and culture.</title>
        <authorList>
            <person name="Gilroy R."/>
            <person name="Ravi A."/>
            <person name="Getino M."/>
            <person name="Pursley I."/>
            <person name="Horton D.L."/>
            <person name="Alikhan N.F."/>
            <person name="Baker D."/>
            <person name="Gharbi K."/>
            <person name="Hall N."/>
            <person name="Watson M."/>
            <person name="Adriaenssens E.M."/>
            <person name="Foster-Nyarko E."/>
            <person name="Jarju S."/>
            <person name="Secka A."/>
            <person name="Antonio M."/>
            <person name="Oren A."/>
            <person name="Chaudhuri R.R."/>
            <person name="La Ragione R."/>
            <person name="Hildebrand F."/>
            <person name="Pallen M.J."/>
        </authorList>
    </citation>
    <scope>NUCLEOTIDE SEQUENCE</scope>
    <source>
        <strain evidence="2">ChiGjej2B2-12916</strain>
    </source>
</reference>
<accession>A0A9D0YSW2</accession>